<dbReference type="STRING" id="198628.Dda3937_02497"/>
<sequence>MASYTQLATFFGYPKQQCEMPGVIWRHGLGIKPALPTAVSINEVSINSVKEPLADRDEIPSGFLPHHCRATANSTQGVQI</sequence>
<dbReference type="AlphaFoldDB" id="E0SE39"/>
<dbReference type="KEGG" id="ddd:Dda3937_02497"/>
<gene>
    <name evidence="1" type="ordered locus">Dda3937_02497</name>
</gene>
<evidence type="ECO:0000313" key="2">
    <source>
        <dbReference type="Proteomes" id="UP000006859"/>
    </source>
</evidence>
<dbReference type="Proteomes" id="UP000006859">
    <property type="component" value="Chromosome"/>
</dbReference>
<accession>E0SE39</accession>
<evidence type="ECO:0000313" key="1">
    <source>
        <dbReference type="EMBL" id="ADM97489.1"/>
    </source>
</evidence>
<dbReference type="HOGENOM" id="CLU_2584108_0_0_6"/>
<name>E0SE39_DICD3</name>
<proteinExistence type="predicted"/>
<keyword evidence="2" id="KW-1185">Reference proteome</keyword>
<reference evidence="1 2" key="1">
    <citation type="journal article" date="2011" name="J. Bacteriol.">
        <title>Genome sequence of the plant-pathogenic bacterium Dickeya dadantii 3937.</title>
        <authorList>
            <person name="Glasner J.D."/>
            <person name="Yang C.H."/>
            <person name="Reverchon S."/>
            <person name="Hugouvieux-Cotte-Pattat N."/>
            <person name="Condemine G."/>
            <person name="Bohin J.P."/>
            <person name="Van Gijsegem F."/>
            <person name="Yang S."/>
            <person name="Franza T."/>
            <person name="Expert D."/>
            <person name="Plunkett G. III"/>
            <person name="San Francisco M.J."/>
            <person name="Charkowski A.O."/>
            <person name="Py B."/>
            <person name="Bell K."/>
            <person name="Rauscher L."/>
            <person name="Rodriguez-Palenzuela P."/>
            <person name="Toussaint A."/>
            <person name="Holeva M.C."/>
            <person name="He S.Y."/>
            <person name="Douet V."/>
            <person name="Boccara M."/>
            <person name="Blanco C."/>
            <person name="Toth I."/>
            <person name="Anderson B.D."/>
            <person name="Biehl B.S."/>
            <person name="Mau B."/>
            <person name="Flynn S.M."/>
            <person name="Barras F."/>
            <person name="Lindeberg M."/>
            <person name="Birch P.R."/>
            <person name="Tsuyumu S."/>
            <person name="Shi X."/>
            <person name="Hibbing M."/>
            <person name="Yap M.N."/>
            <person name="Carpentier M."/>
            <person name="Dassa E."/>
            <person name="Umehara M."/>
            <person name="Kim J.F."/>
            <person name="Rusch M."/>
            <person name="Soni P."/>
            <person name="Mayhew G.F."/>
            <person name="Fouts D.E."/>
            <person name="Gill S.R."/>
            <person name="Blattner F.R."/>
            <person name="Keen N.T."/>
            <person name="Perna N.T."/>
        </authorList>
    </citation>
    <scope>NUCLEOTIDE SEQUENCE [LARGE SCALE GENOMIC DNA]</scope>
    <source>
        <strain evidence="1 2">3937</strain>
    </source>
</reference>
<organism evidence="1 2">
    <name type="scientific">Dickeya dadantii (strain 3937)</name>
    <name type="common">Erwinia chrysanthemi (strain 3937)</name>
    <dbReference type="NCBI Taxonomy" id="198628"/>
    <lineage>
        <taxon>Bacteria</taxon>
        <taxon>Pseudomonadati</taxon>
        <taxon>Pseudomonadota</taxon>
        <taxon>Gammaproteobacteria</taxon>
        <taxon>Enterobacterales</taxon>
        <taxon>Pectobacteriaceae</taxon>
        <taxon>Dickeya</taxon>
    </lineage>
</organism>
<dbReference type="EMBL" id="CP002038">
    <property type="protein sequence ID" value="ADM97489.1"/>
    <property type="molecule type" value="Genomic_DNA"/>
</dbReference>
<protein>
    <submittedName>
        <fullName evidence="1">Uncharacterized protein</fullName>
    </submittedName>
</protein>